<accession>A0ABY2DNI0</accession>
<keyword evidence="8" id="KW-0479">Metal-binding</keyword>
<keyword evidence="15" id="KW-1185">Reference proteome</keyword>
<dbReference type="SUPFAM" id="SSF63737">
    <property type="entry name" value="Leukotriene A4 hydrolase N-terminal domain"/>
    <property type="match status" value="1"/>
</dbReference>
<dbReference type="CDD" id="cd09603">
    <property type="entry name" value="M1_APN_like"/>
    <property type="match status" value="1"/>
</dbReference>
<dbReference type="Gene3D" id="1.10.390.10">
    <property type="entry name" value="Neutral Protease Domain 2"/>
    <property type="match status" value="1"/>
</dbReference>
<dbReference type="Gene3D" id="2.60.40.1730">
    <property type="entry name" value="tricorn interacting facor f3 domain"/>
    <property type="match status" value="1"/>
</dbReference>
<evidence type="ECO:0000256" key="8">
    <source>
        <dbReference type="ARBA" id="ARBA00022723"/>
    </source>
</evidence>
<keyword evidence="10" id="KW-0862">Zinc</keyword>
<evidence type="ECO:0000256" key="3">
    <source>
        <dbReference type="ARBA" id="ARBA00010136"/>
    </source>
</evidence>
<dbReference type="InterPro" id="IPR045357">
    <property type="entry name" value="Aminopeptidase_N-like_N"/>
</dbReference>
<evidence type="ECO:0000256" key="11">
    <source>
        <dbReference type="ARBA" id="ARBA00023049"/>
    </source>
</evidence>
<dbReference type="InterPro" id="IPR014782">
    <property type="entry name" value="Peptidase_M1_dom"/>
</dbReference>
<dbReference type="EC" id="3.4.11.2" evidence="4"/>
<dbReference type="InterPro" id="IPR001930">
    <property type="entry name" value="Peptidase_M1"/>
</dbReference>
<evidence type="ECO:0000256" key="7">
    <source>
        <dbReference type="ARBA" id="ARBA00022670"/>
    </source>
</evidence>
<feature type="domain" description="Peptidase M1 membrane alanine aminopeptidase" evidence="12">
    <location>
        <begin position="227"/>
        <end position="426"/>
    </location>
</feature>
<evidence type="ECO:0000256" key="5">
    <source>
        <dbReference type="ARBA" id="ARBA00015611"/>
    </source>
</evidence>
<dbReference type="RefSeq" id="WP_132072418.1">
    <property type="nucleotide sequence ID" value="NZ_SMLH01000011.1"/>
</dbReference>
<dbReference type="SUPFAM" id="SSF55486">
    <property type="entry name" value="Metalloproteases ('zincins'), catalytic domain"/>
    <property type="match status" value="1"/>
</dbReference>
<dbReference type="Pfam" id="PF17900">
    <property type="entry name" value="Peptidase_M1_N"/>
    <property type="match status" value="1"/>
</dbReference>
<dbReference type="Proteomes" id="UP000294685">
    <property type="component" value="Unassembled WGS sequence"/>
</dbReference>
<keyword evidence="7" id="KW-0645">Protease</keyword>
<dbReference type="EMBL" id="SMLH01000011">
    <property type="protein sequence ID" value="TDE27197.1"/>
    <property type="molecule type" value="Genomic_DNA"/>
</dbReference>
<evidence type="ECO:0000256" key="2">
    <source>
        <dbReference type="ARBA" id="ARBA00001947"/>
    </source>
</evidence>
<evidence type="ECO:0000313" key="15">
    <source>
        <dbReference type="Proteomes" id="UP000294685"/>
    </source>
</evidence>
<dbReference type="InterPro" id="IPR027268">
    <property type="entry name" value="Peptidase_M4/M1_CTD_sf"/>
</dbReference>
<keyword evidence="6" id="KW-0031">Aminopeptidase</keyword>
<keyword evidence="9" id="KW-0378">Hydrolase</keyword>
<organism evidence="14 15">
    <name type="scientific">Flavobacterium ranwuense</name>
    <dbReference type="NCBI Taxonomy" id="2541725"/>
    <lineage>
        <taxon>Bacteria</taxon>
        <taxon>Pseudomonadati</taxon>
        <taxon>Bacteroidota</taxon>
        <taxon>Flavobacteriia</taxon>
        <taxon>Flavobacteriales</taxon>
        <taxon>Flavobacteriaceae</taxon>
        <taxon>Flavobacterium</taxon>
    </lineage>
</organism>
<evidence type="ECO:0000256" key="10">
    <source>
        <dbReference type="ARBA" id="ARBA00022833"/>
    </source>
</evidence>
<proteinExistence type="inferred from homology"/>
<dbReference type="PANTHER" id="PTHR11533">
    <property type="entry name" value="PROTEASE M1 ZINC METALLOPROTEASE"/>
    <property type="match status" value="1"/>
</dbReference>
<keyword evidence="11" id="KW-0482">Metalloprotease</keyword>
<evidence type="ECO:0000259" key="13">
    <source>
        <dbReference type="Pfam" id="PF17900"/>
    </source>
</evidence>
<name>A0ABY2DNI0_9FLAO</name>
<evidence type="ECO:0000313" key="14">
    <source>
        <dbReference type="EMBL" id="TDE27197.1"/>
    </source>
</evidence>
<protein>
    <recommendedName>
        <fullName evidence="5">Aminopeptidase N</fullName>
        <ecNumber evidence="4">3.4.11.2</ecNumber>
    </recommendedName>
</protein>
<dbReference type="InterPro" id="IPR050344">
    <property type="entry name" value="Peptidase_M1_aminopeptidases"/>
</dbReference>
<dbReference type="Pfam" id="PF01433">
    <property type="entry name" value="Peptidase_M1"/>
    <property type="match status" value="1"/>
</dbReference>
<sequence>MKYLFFFVSTFTFAQQTQFIDFKSVQGKIAVNSIEKTVSGDVDYDFDVLKSIDTIKIDAQNMEFSDLKLNGKSIKFHNTQKQLQIIFPFKKGKNNLTFQYSAKPKQTMYFIGSEANNNIQIWTQGQGKYTSHWFPSFDDVNEKVIFSLNIVCNKDYQVISNGALKFKSGLDGLSVWQYQMQKPMSSYLLMLAIGKFEKNIQKSKSGIPLEMYLEPKEVSKFEPTYRNSKRMFDFLEKEIGVKFPWGIYKQVPVRDFFYAGMENTSATLFNTRFVVDSTGFEDRSYTNVNAHELAHQWFGNLVTAESGKHHWLQEGFATYYALLAEKEIFGEDYFYSKLYESAQQLKFASRTDTIPVLNTKASSLTFYQKGAWALFVLHEEIGDKAFKKAVKNYLKKHAFQSVNTQDFFAEIRKFSDYDLSNFSKVWLEKTDFNTQQANSLLLKNKSIQVLFEVDKLKSKPLSEKKDFFEKTLHSEVHFTVKEAIVNQFKNEKLEDVASLYILALETKNIQLRQTVAAALNEILESFRIQYETLLGDKSYQTQEITLYNLWNNFPEQRIQYLDKSKTWMGFNDYNLRTLWLTLALSTPNYTVDKVVLANELIQYSSINYEANTRQNALEKLLAFKIINDDVLGNLVNATTHHMWQFSKFGRDNIRKLLKNPEMRVSFGRILLDLNEAEQFQLNRLLKE</sequence>
<reference evidence="14 15" key="1">
    <citation type="submission" date="2019-03" db="EMBL/GenBank/DDBJ databases">
        <title>Novel species of Flavobacterium.</title>
        <authorList>
            <person name="Liu Q."/>
            <person name="Xin Y.-H."/>
        </authorList>
    </citation>
    <scope>NUCLEOTIDE SEQUENCE [LARGE SCALE GENOMIC DNA]</scope>
    <source>
        <strain evidence="14 15">LB2P22</strain>
    </source>
</reference>
<dbReference type="PRINTS" id="PR00756">
    <property type="entry name" value="ALADIPTASE"/>
</dbReference>
<evidence type="ECO:0000256" key="6">
    <source>
        <dbReference type="ARBA" id="ARBA00022438"/>
    </source>
</evidence>
<dbReference type="InterPro" id="IPR042097">
    <property type="entry name" value="Aminopeptidase_N-like_N_sf"/>
</dbReference>
<evidence type="ECO:0000256" key="9">
    <source>
        <dbReference type="ARBA" id="ARBA00022801"/>
    </source>
</evidence>
<comment type="similarity">
    <text evidence="3">Belongs to the peptidase M1 family.</text>
</comment>
<evidence type="ECO:0000259" key="12">
    <source>
        <dbReference type="Pfam" id="PF01433"/>
    </source>
</evidence>
<evidence type="ECO:0000256" key="4">
    <source>
        <dbReference type="ARBA" id="ARBA00012564"/>
    </source>
</evidence>
<comment type="cofactor">
    <cofactor evidence="2">
        <name>Zn(2+)</name>
        <dbReference type="ChEBI" id="CHEBI:29105"/>
    </cofactor>
</comment>
<feature type="domain" description="Aminopeptidase N-like N-terminal" evidence="13">
    <location>
        <begin position="31"/>
        <end position="188"/>
    </location>
</feature>
<comment type="catalytic activity">
    <reaction evidence="1">
        <text>Release of an N-terminal amino acid, Xaa-|-Yaa- from a peptide, amide or arylamide. Xaa is preferably Ala, but may be most amino acids including Pro (slow action). When a terminal hydrophobic residue is followed by a prolyl residue, the two may be released as an intact Xaa-Pro dipeptide.</text>
        <dbReference type="EC" id="3.4.11.2"/>
    </reaction>
</comment>
<comment type="caution">
    <text evidence="14">The sequence shown here is derived from an EMBL/GenBank/DDBJ whole genome shotgun (WGS) entry which is preliminary data.</text>
</comment>
<gene>
    <name evidence="14" type="ORF">E0I61_14935</name>
</gene>
<dbReference type="PANTHER" id="PTHR11533:SF174">
    <property type="entry name" value="PUROMYCIN-SENSITIVE AMINOPEPTIDASE-RELATED"/>
    <property type="match status" value="1"/>
</dbReference>
<evidence type="ECO:0000256" key="1">
    <source>
        <dbReference type="ARBA" id="ARBA00000098"/>
    </source>
</evidence>